<sequence>MWGGAVTEPERVWFNPYLPGFTRDPYPHYKELTESHPVQDHPLGFWFLSRYDDVLALLRAGQSVEAAAQDTITGVVNASMLDRDPPDHTRLRALVTKVFTRRAIAALEPMIVELVDTALDRMAEQGSSDLVQQLAFPLPFAVISRMLGLPPVDGARVRELSGTLVRALEVVVDEQAAQAIADARVELGELTRDLLAWKRANPADDLLTALITAEHEGQVLNEDELVSQVVLLYVAGHETTVNLIANGTHALLRDPGQLELLRGRPDLIGNAVEEFLRYDSPVQQTRRVIVTPYSVDGAEIPIGSFVIACLAAANRDERMFGADAGELRLERKQARNHLSFGGGPHHCLGAALARLEGQIAIGRLVRRFPRLSLDGEVEHNNRINLRGLNALPVKVRATVPG</sequence>
<keyword evidence="4 7" id="KW-0560">Oxidoreductase</keyword>
<organism evidence="8 9">
    <name type="scientific">Kibdelosporangium phytohabitans</name>
    <dbReference type="NCBI Taxonomy" id="860235"/>
    <lineage>
        <taxon>Bacteria</taxon>
        <taxon>Bacillati</taxon>
        <taxon>Actinomycetota</taxon>
        <taxon>Actinomycetes</taxon>
        <taxon>Pseudonocardiales</taxon>
        <taxon>Pseudonocardiaceae</taxon>
        <taxon>Kibdelosporangium</taxon>
    </lineage>
</organism>
<gene>
    <name evidence="8" type="ORF">AOZ06_19965</name>
</gene>
<dbReference type="SUPFAM" id="SSF48264">
    <property type="entry name" value="Cytochrome P450"/>
    <property type="match status" value="1"/>
</dbReference>
<evidence type="ECO:0000256" key="3">
    <source>
        <dbReference type="ARBA" id="ARBA00022723"/>
    </source>
</evidence>
<dbReference type="PROSITE" id="PS00086">
    <property type="entry name" value="CYTOCHROME_P450"/>
    <property type="match status" value="1"/>
</dbReference>
<keyword evidence="2 7" id="KW-0349">Heme</keyword>
<dbReference type="STRING" id="860235.AOZ06_19965"/>
<dbReference type="AlphaFoldDB" id="A0A0N9HYU1"/>
<dbReference type="PANTHER" id="PTHR46696:SF1">
    <property type="entry name" value="CYTOCHROME P450 YJIB-RELATED"/>
    <property type="match status" value="1"/>
</dbReference>
<dbReference type="Proteomes" id="UP000063699">
    <property type="component" value="Chromosome"/>
</dbReference>
<reference evidence="8 9" key="1">
    <citation type="submission" date="2015-07" db="EMBL/GenBank/DDBJ databases">
        <title>Genome sequencing of Kibdelosporangium phytohabitans.</title>
        <authorList>
            <person name="Qin S."/>
            <person name="Xing K."/>
        </authorList>
    </citation>
    <scope>NUCLEOTIDE SEQUENCE [LARGE SCALE GENOMIC DNA]</scope>
    <source>
        <strain evidence="8 9">KLBMP1111</strain>
    </source>
</reference>
<dbReference type="InterPro" id="IPR036396">
    <property type="entry name" value="Cyt_P450_sf"/>
</dbReference>
<accession>A0A0N9HYU1</accession>
<proteinExistence type="inferred from homology"/>
<keyword evidence="3 7" id="KW-0479">Metal-binding</keyword>
<evidence type="ECO:0000313" key="9">
    <source>
        <dbReference type="Proteomes" id="UP000063699"/>
    </source>
</evidence>
<dbReference type="GO" id="GO:0020037">
    <property type="term" value="F:heme binding"/>
    <property type="evidence" value="ECO:0007669"/>
    <property type="project" value="InterPro"/>
</dbReference>
<protein>
    <submittedName>
        <fullName evidence="8">Cytochrome</fullName>
    </submittedName>
</protein>
<dbReference type="Gene3D" id="1.10.630.10">
    <property type="entry name" value="Cytochrome P450"/>
    <property type="match status" value="1"/>
</dbReference>
<dbReference type="CDD" id="cd20625">
    <property type="entry name" value="CYP164-like"/>
    <property type="match status" value="1"/>
</dbReference>
<dbReference type="OrthoDB" id="3213397at2"/>
<dbReference type="GO" id="GO:0005506">
    <property type="term" value="F:iron ion binding"/>
    <property type="evidence" value="ECO:0007669"/>
    <property type="project" value="InterPro"/>
</dbReference>
<evidence type="ECO:0000256" key="1">
    <source>
        <dbReference type="ARBA" id="ARBA00010617"/>
    </source>
</evidence>
<dbReference type="InterPro" id="IPR002397">
    <property type="entry name" value="Cyt_P450_B"/>
</dbReference>
<keyword evidence="9" id="KW-1185">Reference proteome</keyword>
<dbReference type="EMBL" id="CP012752">
    <property type="protein sequence ID" value="ALG08886.1"/>
    <property type="molecule type" value="Genomic_DNA"/>
</dbReference>
<name>A0A0N9HYU1_9PSEU</name>
<comment type="similarity">
    <text evidence="1 7">Belongs to the cytochrome P450 family.</text>
</comment>
<dbReference type="FunFam" id="1.10.630.10:FF:000018">
    <property type="entry name" value="Cytochrome P450 monooxygenase"/>
    <property type="match status" value="1"/>
</dbReference>
<evidence type="ECO:0000256" key="7">
    <source>
        <dbReference type="RuleBase" id="RU000461"/>
    </source>
</evidence>
<dbReference type="PANTHER" id="PTHR46696">
    <property type="entry name" value="P450, PUTATIVE (EUROFUNG)-RELATED"/>
    <property type="match status" value="1"/>
</dbReference>
<dbReference type="InterPro" id="IPR001128">
    <property type="entry name" value="Cyt_P450"/>
</dbReference>
<evidence type="ECO:0000256" key="4">
    <source>
        <dbReference type="ARBA" id="ARBA00023002"/>
    </source>
</evidence>
<evidence type="ECO:0000256" key="6">
    <source>
        <dbReference type="ARBA" id="ARBA00023033"/>
    </source>
</evidence>
<dbReference type="GO" id="GO:0016705">
    <property type="term" value="F:oxidoreductase activity, acting on paired donors, with incorporation or reduction of molecular oxygen"/>
    <property type="evidence" value="ECO:0007669"/>
    <property type="project" value="InterPro"/>
</dbReference>
<dbReference type="InterPro" id="IPR017972">
    <property type="entry name" value="Cyt_P450_CS"/>
</dbReference>
<evidence type="ECO:0000256" key="2">
    <source>
        <dbReference type="ARBA" id="ARBA00022617"/>
    </source>
</evidence>
<dbReference type="GO" id="GO:0004497">
    <property type="term" value="F:monooxygenase activity"/>
    <property type="evidence" value="ECO:0007669"/>
    <property type="project" value="UniProtKB-KW"/>
</dbReference>
<evidence type="ECO:0000256" key="5">
    <source>
        <dbReference type="ARBA" id="ARBA00023004"/>
    </source>
</evidence>
<dbReference type="KEGG" id="kphy:AOZ06_19965"/>
<dbReference type="PRINTS" id="PR00359">
    <property type="entry name" value="BP450"/>
</dbReference>
<dbReference type="Pfam" id="PF00067">
    <property type="entry name" value="p450"/>
    <property type="match status" value="1"/>
</dbReference>
<evidence type="ECO:0000313" key="8">
    <source>
        <dbReference type="EMBL" id="ALG08886.1"/>
    </source>
</evidence>
<keyword evidence="5 7" id="KW-0408">Iron</keyword>
<keyword evidence="6 7" id="KW-0503">Monooxygenase</keyword>